<feature type="domain" description="TOG" evidence="5">
    <location>
        <begin position="2"/>
        <end position="269"/>
    </location>
</feature>
<keyword evidence="7" id="KW-1185">Reference proteome</keyword>
<sequence>MSETEDEKLLKEATELPWEVRLLHKNWKVRNDANINLAALCNSITDPEDPRLREFGPFFKNTVADSNPYVQERALDALIAYLKVVDADSAYFVVFLFSCLIIFFLYSFSHLISGQICNFNFGRERYAKEVCDIIAAKCLTGRPKTVEKSQMVFMLLIELESVDVVLDAMEKAIIKKGAKAVVPAIDIILQALRDFGAKIVPPKRILKLLPELFDHRDQNVRASSRGLTLELCRWIGKETVKAVLFEKMPNAMKKELEAELVSVSGIARPSRKTSLFSYLLSLIRFFLFPHNLASELSSSLADLLAAEIIYVCNTTLVAALNAWTLNICLPAAQEIDEYQLVGAVDILTPLETAGFQDGVPGDMSLEEIERRVGSLIQPHIVAQLKSAVWTERFKAIVSFKEQVELIKELDQSVEILVCFLCAVPGWSEKNVQVQLKVIDVITHIASTASKFPKNCVVLCILGIGKCFADMRTCARAKKCLTTFSEAVGPRFIFERLYKIMKEHRNPKVLINGILWMVSAVEDFGVSDLKLEDLLYFCKSMGLLSSVAAARNATIKLIGALHKFVGPDIKGFFSDVRPAALCIALEAECRENPFVSGAAVPKKTIKSLESLSLLSGGGLGSLPCKDISAIPTLLKGLESADSKVRLECIEALSKIWTGRTLVALNSGRFEDLGRHR</sequence>
<dbReference type="GO" id="GO:0046785">
    <property type="term" value="P:microtubule polymerization"/>
    <property type="evidence" value="ECO:0007669"/>
    <property type="project" value="InterPro"/>
</dbReference>
<evidence type="ECO:0000256" key="3">
    <source>
        <dbReference type="ARBA" id="ARBA00023212"/>
    </source>
</evidence>
<dbReference type="InterPro" id="IPR034085">
    <property type="entry name" value="TOG"/>
</dbReference>
<dbReference type="GO" id="GO:0030951">
    <property type="term" value="P:establishment or maintenance of microtubule cytoskeleton polarity"/>
    <property type="evidence" value="ECO:0007669"/>
    <property type="project" value="InterPro"/>
</dbReference>
<evidence type="ECO:0000259" key="5">
    <source>
        <dbReference type="SMART" id="SM01349"/>
    </source>
</evidence>
<feature type="domain" description="TOG" evidence="5">
    <location>
        <begin position="362"/>
        <end position="597"/>
    </location>
</feature>
<keyword evidence="4" id="KW-0812">Transmembrane</keyword>
<dbReference type="InterPro" id="IPR011989">
    <property type="entry name" value="ARM-like"/>
</dbReference>
<dbReference type="FunFam" id="1.25.10.10:FF:000137">
    <property type="entry name" value="Protein MOR1"/>
    <property type="match status" value="1"/>
</dbReference>
<evidence type="ECO:0000313" key="7">
    <source>
        <dbReference type="Proteomes" id="UP000823749"/>
    </source>
</evidence>
<protein>
    <recommendedName>
        <fullName evidence="5">TOG domain-containing protein</fullName>
    </recommendedName>
</protein>
<feature type="transmembrane region" description="Helical" evidence="4">
    <location>
        <begin position="90"/>
        <end position="108"/>
    </location>
</feature>
<comment type="caution">
    <text evidence="6">The sequence shown here is derived from an EMBL/GenBank/DDBJ whole genome shotgun (WGS) entry which is preliminary data.</text>
</comment>
<keyword evidence="4" id="KW-0472">Membrane</keyword>
<evidence type="ECO:0000313" key="6">
    <source>
        <dbReference type="EMBL" id="KAG5540388.1"/>
    </source>
</evidence>
<dbReference type="SUPFAM" id="SSF48371">
    <property type="entry name" value="ARM repeat"/>
    <property type="match status" value="1"/>
</dbReference>
<dbReference type="Pfam" id="PF21041">
    <property type="entry name" value="XMAP215_CLASP_TOG"/>
    <property type="match status" value="3"/>
</dbReference>
<name>A0AAV6JK71_9ERIC</name>
<dbReference type="InterPro" id="IPR045110">
    <property type="entry name" value="XMAP215"/>
</dbReference>
<dbReference type="GO" id="GO:0061863">
    <property type="term" value="F:microtubule plus end polymerase"/>
    <property type="evidence" value="ECO:0007669"/>
    <property type="project" value="InterPro"/>
</dbReference>
<dbReference type="AlphaFoldDB" id="A0AAV6JK71"/>
<dbReference type="Gene3D" id="1.25.10.10">
    <property type="entry name" value="Leucine-rich Repeat Variant"/>
    <property type="match status" value="2"/>
</dbReference>
<gene>
    <name evidence="6" type="ORF">RHGRI_020568</name>
</gene>
<dbReference type="Proteomes" id="UP000823749">
    <property type="component" value="Chromosome 7"/>
</dbReference>
<dbReference type="InterPro" id="IPR048491">
    <property type="entry name" value="XMAP215_CLASP_TOG"/>
</dbReference>
<dbReference type="InterPro" id="IPR016024">
    <property type="entry name" value="ARM-type_fold"/>
</dbReference>
<keyword evidence="3" id="KW-0206">Cytoskeleton</keyword>
<organism evidence="6 7">
    <name type="scientific">Rhododendron griersonianum</name>
    <dbReference type="NCBI Taxonomy" id="479676"/>
    <lineage>
        <taxon>Eukaryota</taxon>
        <taxon>Viridiplantae</taxon>
        <taxon>Streptophyta</taxon>
        <taxon>Embryophyta</taxon>
        <taxon>Tracheophyta</taxon>
        <taxon>Spermatophyta</taxon>
        <taxon>Magnoliopsida</taxon>
        <taxon>eudicotyledons</taxon>
        <taxon>Gunneridae</taxon>
        <taxon>Pentapetalae</taxon>
        <taxon>asterids</taxon>
        <taxon>Ericales</taxon>
        <taxon>Ericaceae</taxon>
        <taxon>Ericoideae</taxon>
        <taxon>Rhodoreae</taxon>
        <taxon>Rhododendron</taxon>
    </lineage>
</organism>
<evidence type="ECO:0000256" key="4">
    <source>
        <dbReference type="SAM" id="Phobius"/>
    </source>
</evidence>
<proteinExistence type="predicted"/>
<reference evidence="6" key="1">
    <citation type="submission" date="2020-08" db="EMBL/GenBank/DDBJ databases">
        <title>Plant Genome Project.</title>
        <authorList>
            <person name="Zhang R.-G."/>
        </authorList>
    </citation>
    <scope>NUCLEOTIDE SEQUENCE</scope>
    <source>
        <strain evidence="6">WSP0</strain>
        <tissue evidence="6">Leaf</tissue>
    </source>
</reference>
<evidence type="ECO:0000256" key="1">
    <source>
        <dbReference type="ARBA" id="ARBA00004245"/>
    </source>
</evidence>
<dbReference type="SMART" id="SM01349">
    <property type="entry name" value="TOG"/>
    <property type="match status" value="2"/>
</dbReference>
<dbReference type="EMBL" id="JACTNZ010000007">
    <property type="protein sequence ID" value="KAG5540388.1"/>
    <property type="molecule type" value="Genomic_DNA"/>
</dbReference>
<accession>A0AAV6JK71</accession>
<dbReference type="GO" id="GO:0051010">
    <property type="term" value="F:microtubule plus-end binding"/>
    <property type="evidence" value="ECO:0007669"/>
    <property type="project" value="InterPro"/>
</dbReference>
<evidence type="ECO:0000256" key="2">
    <source>
        <dbReference type="ARBA" id="ARBA00022490"/>
    </source>
</evidence>
<keyword evidence="4" id="KW-1133">Transmembrane helix</keyword>
<dbReference type="GO" id="GO:0007051">
    <property type="term" value="P:spindle organization"/>
    <property type="evidence" value="ECO:0007669"/>
    <property type="project" value="InterPro"/>
</dbReference>
<comment type="subcellular location">
    <subcellularLocation>
        <location evidence="1">Cytoplasm</location>
        <location evidence="1">Cytoskeleton</location>
    </subcellularLocation>
</comment>
<dbReference type="PANTHER" id="PTHR12609">
    <property type="entry name" value="MICROTUBULE ASSOCIATED PROTEIN XMAP215"/>
    <property type="match status" value="1"/>
</dbReference>
<keyword evidence="2" id="KW-0963">Cytoplasm</keyword>
<dbReference type="GO" id="GO:0005856">
    <property type="term" value="C:cytoskeleton"/>
    <property type="evidence" value="ECO:0007669"/>
    <property type="project" value="UniProtKB-SubCell"/>
</dbReference>